<reference evidence="2 3" key="1">
    <citation type="submission" date="2014-04" db="EMBL/GenBank/DDBJ databases">
        <title>Evolutionary Origins and Diversification of the Mycorrhizal Mutualists.</title>
        <authorList>
            <consortium name="DOE Joint Genome Institute"/>
            <consortium name="Mycorrhizal Genomics Consortium"/>
            <person name="Kohler A."/>
            <person name="Kuo A."/>
            <person name="Nagy L.G."/>
            <person name="Floudas D."/>
            <person name="Copeland A."/>
            <person name="Barry K.W."/>
            <person name="Cichocki N."/>
            <person name="Veneault-Fourrey C."/>
            <person name="LaButti K."/>
            <person name="Lindquist E.A."/>
            <person name="Lipzen A."/>
            <person name="Lundell T."/>
            <person name="Morin E."/>
            <person name="Murat C."/>
            <person name="Riley R."/>
            <person name="Ohm R."/>
            <person name="Sun H."/>
            <person name="Tunlid A."/>
            <person name="Henrissat B."/>
            <person name="Grigoriev I.V."/>
            <person name="Hibbett D.S."/>
            <person name="Martin F."/>
        </authorList>
    </citation>
    <scope>NUCLEOTIDE SEQUENCE [LARGE SCALE GENOMIC DNA]</scope>
    <source>
        <strain evidence="2 3">Koide BX008</strain>
    </source>
</reference>
<gene>
    <name evidence="2" type="ORF">M378DRAFT_43589</name>
</gene>
<dbReference type="OrthoDB" id="3270175at2759"/>
<dbReference type="SUPFAM" id="SSF53098">
    <property type="entry name" value="Ribonuclease H-like"/>
    <property type="match status" value="1"/>
</dbReference>
<accession>A0A0C2WDK0</accession>
<dbReference type="Proteomes" id="UP000054549">
    <property type="component" value="Unassembled WGS sequence"/>
</dbReference>
<evidence type="ECO:0000259" key="1">
    <source>
        <dbReference type="Pfam" id="PF05699"/>
    </source>
</evidence>
<evidence type="ECO:0000313" key="2">
    <source>
        <dbReference type="EMBL" id="KIL54113.1"/>
    </source>
</evidence>
<dbReference type="EMBL" id="KN818934">
    <property type="protein sequence ID" value="KIL54113.1"/>
    <property type="molecule type" value="Genomic_DNA"/>
</dbReference>
<dbReference type="InParanoid" id="A0A0C2WDK0"/>
<keyword evidence="3" id="KW-1185">Reference proteome</keyword>
<dbReference type="InterPro" id="IPR012337">
    <property type="entry name" value="RNaseH-like_sf"/>
</dbReference>
<feature type="non-terminal residue" evidence="2">
    <location>
        <position position="1"/>
    </location>
</feature>
<feature type="non-terminal residue" evidence="2">
    <location>
        <position position="60"/>
    </location>
</feature>
<feature type="domain" description="HAT C-terminal dimerisation" evidence="1">
    <location>
        <begin position="2"/>
        <end position="52"/>
    </location>
</feature>
<dbReference type="Pfam" id="PF05699">
    <property type="entry name" value="Dimer_Tnp_hAT"/>
    <property type="match status" value="1"/>
</dbReference>
<protein>
    <recommendedName>
        <fullName evidence="1">HAT C-terminal dimerisation domain-containing protein</fullName>
    </recommendedName>
</protein>
<dbReference type="AlphaFoldDB" id="A0A0C2WDK0"/>
<organism evidence="2 3">
    <name type="scientific">Amanita muscaria (strain Koide BX008)</name>
    <dbReference type="NCBI Taxonomy" id="946122"/>
    <lineage>
        <taxon>Eukaryota</taxon>
        <taxon>Fungi</taxon>
        <taxon>Dikarya</taxon>
        <taxon>Basidiomycota</taxon>
        <taxon>Agaricomycotina</taxon>
        <taxon>Agaricomycetes</taxon>
        <taxon>Agaricomycetidae</taxon>
        <taxon>Agaricales</taxon>
        <taxon>Pluteineae</taxon>
        <taxon>Amanitaceae</taxon>
        <taxon>Amanita</taxon>
    </lineage>
</organism>
<proteinExistence type="predicted"/>
<dbReference type="HOGENOM" id="CLU_009123_15_2_1"/>
<sequence length="60" mass="6976">QYPVVRMMARDYIGIPGSTCLAERSFSMSARTDDTRRRHMGSKRFEALQHLRGAYRDGRL</sequence>
<dbReference type="InterPro" id="IPR008906">
    <property type="entry name" value="HATC_C_dom"/>
</dbReference>
<dbReference type="GO" id="GO:0046983">
    <property type="term" value="F:protein dimerization activity"/>
    <property type="evidence" value="ECO:0007669"/>
    <property type="project" value="InterPro"/>
</dbReference>
<evidence type="ECO:0000313" key="3">
    <source>
        <dbReference type="Proteomes" id="UP000054549"/>
    </source>
</evidence>
<name>A0A0C2WDK0_AMAMK</name>